<accession>A0A8H6UJC0</accession>
<dbReference type="AlphaFoldDB" id="A0A8H6UJC0"/>
<reference evidence="1" key="1">
    <citation type="submission" date="2020-06" db="EMBL/GenBank/DDBJ databases">
        <title>Draft genome sequences of strains closely related to Aspergillus parafelis and Aspergillus hiratsukae.</title>
        <authorList>
            <person name="Dos Santos R.A.C."/>
            <person name="Rivero-Menendez O."/>
            <person name="Steenwyk J.L."/>
            <person name="Mead M.E."/>
            <person name="Goldman G.H."/>
            <person name="Alastruey-Izquierdo A."/>
            <person name="Rokas A."/>
        </authorList>
    </citation>
    <scope>NUCLEOTIDE SEQUENCE</scope>
    <source>
        <strain evidence="1">CNM-CM5793</strain>
    </source>
</reference>
<keyword evidence="2" id="KW-1185">Reference proteome</keyword>
<comment type="caution">
    <text evidence="1">The sequence shown here is derived from an EMBL/GenBank/DDBJ whole genome shotgun (WGS) entry which is preliminary data.</text>
</comment>
<gene>
    <name evidence="1" type="ORF">CNMCM5793_005079</name>
</gene>
<organism evidence="1 2">
    <name type="scientific">Aspergillus hiratsukae</name>
    <dbReference type="NCBI Taxonomy" id="1194566"/>
    <lineage>
        <taxon>Eukaryota</taxon>
        <taxon>Fungi</taxon>
        <taxon>Dikarya</taxon>
        <taxon>Ascomycota</taxon>
        <taxon>Pezizomycotina</taxon>
        <taxon>Eurotiomycetes</taxon>
        <taxon>Eurotiomycetidae</taxon>
        <taxon>Eurotiales</taxon>
        <taxon>Aspergillaceae</taxon>
        <taxon>Aspergillus</taxon>
        <taxon>Aspergillus subgen. Fumigati</taxon>
    </lineage>
</organism>
<proteinExistence type="predicted"/>
<name>A0A8H6UJC0_9EURO</name>
<dbReference type="EMBL" id="JACBAD010001819">
    <property type="protein sequence ID" value="KAF7133725.1"/>
    <property type="molecule type" value="Genomic_DNA"/>
</dbReference>
<sequence>MYAICPLNIAYFCRLFESLPPDTRYGEPKPRYLQYLDRTCQRRPLNRTVVVVPSVSSYLRLLAGSVSYAILPLYSSTEDLLEPQFFGKLFTKGLIPARDGYHALPVILPIIALCREMGQWSDSTLGTADAAGNLDWKISRFIPVQRISPLYSSTEEPASSPLKSFQQVFRQQQRKCQPSHRPRTPRCFWGRAAPTHFAADAASTEDEEQNFDPSEFTELGAMPQSAIEDESFIPLNVSSESQVLISHPVNNMKEDHFAKSYGVPSKSLENDVIRLAMNLE</sequence>
<evidence type="ECO:0000313" key="2">
    <source>
        <dbReference type="Proteomes" id="UP000630445"/>
    </source>
</evidence>
<dbReference type="OrthoDB" id="4510354at2759"/>
<dbReference type="Proteomes" id="UP000630445">
    <property type="component" value="Unassembled WGS sequence"/>
</dbReference>
<evidence type="ECO:0000313" key="1">
    <source>
        <dbReference type="EMBL" id="KAF7133725.1"/>
    </source>
</evidence>
<protein>
    <submittedName>
        <fullName evidence="1">Uncharacterized protein</fullName>
    </submittedName>
</protein>